<dbReference type="InterPro" id="IPR017938">
    <property type="entry name" value="Riboflavin_synthase-like_b-brl"/>
</dbReference>
<reference evidence="2" key="1">
    <citation type="submission" date="2022-11" db="EMBL/GenBank/DDBJ databases">
        <authorList>
            <person name="Scott C."/>
            <person name="Bruce N."/>
        </authorList>
    </citation>
    <scope>NUCLEOTIDE SEQUENCE</scope>
</reference>
<evidence type="ECO:0000313" key="2">
    <source>
        <dbReference type="EMBL" id="CAI4219969.1"/>
    </source>
</evidence>
<dbReference type="SUPFAM" id="SSF63380">
    <property type="entry name" value="Riboflavin synthase domain-like"/>
    <property type="match status" value="1"/>
</dbReference>
<dbReference type="SUPFAM" id="SSF52343">
    <property type="entry name" value="Ferredoxin reductase-like, C-terminal NADP-linked domain"/>
    <property type="match status" value="1"/>
</dbReference>
<comment type="caution">
    <text evidence="2">The sequence shown here is derived from an EMBL/GenBank/DDBJ whole genome shotgun (WGS) entry which is preliminary data.</text>
</comment>
<dbReference type="PANTHER" id="PTHR42815">
    <property type="entry name" value="FAD-BINDING, PUTATIVE (AFU_ORTHOLOGUE AFUA_6G07600)-RELATED"/>
    <property type="match status" value="1"/>
</dbReference>
<dbReference type="PANTHER" id="PTHR42815:SF2">
    <property type="entry name" value="FAD-BINDING, PUTATIVE (AFU_ORTHOLOGUE AFUA_6G07600)-RELATED"/>
    <property type="match status" value="1"/>
</dbReference>
<evidence type="ECO:0000259" key="1">
    <source>
        <dbReference type="PROSITE" id="PS51384"/>
    </source>
</evidence>
<dbReference type="Gene3D" id="3.40.50.80">
    <property type="entry name" value="Nucleotide-binding domain of ferredoxin-NADP reductase (FNR) module"/>
    <property type="match status" value="1"/>
</dbReference>
<organism evidence="2 3">
    <name type="scientific">Parascedosporium putredinis</name>
    <dbReference type="NCBI Taxonomy" id="1442378"/>
    <lineage>
        <taxon>Eukaryota</taxon>
        <taxon>Fungi</taxon>
        <taxon>Dikarya</taxon>
        <taxon>Ascomycota</taxon>
        <taxon>Pezizomycotina</taxon>
        <taxon>Sordariomycetes</taxon>
        <taxon>Hypocreomycetidae</taxon>
        <taxon>Microascales</taxon>
        <taxon>Microascaceae</taxon>
        <taxon>Parascedosporium</taxon>
    </lineage>
</organism>
<dbReference type="InterPro" id="IPR017927">
    <property type="entry name" value="FAD-bd_FR_type"/>
</dbReference>
<dbReference type="AlphaFoldDB" id="A0A9P1MDZ7"/>
<keyword evidence="3" id="KW-1185">Reference proteome</keyword>
<name>A0A9P1MDZ7_9PEZI</name>
<feature type="domain" description="FAD-binding FR-type" evidence="1">
    <location>
        <begin position="281"/>
        <end position="407"/>
    </location>
</feature>
<dbReference type="PROSITE" id="PS51384">
    <property type="entry name" value="FAD_FR"/>
    <property type="match status" value="1"/>
</dbReference>
<sequence>MAVAIPWHAGEAAMHELLKVPRQDNPTHPGLPGPYGRRIAAAHLIALGALDARRRPWATVWGGESGTAGPIAPGVLGIRSEVDGANDPVFQSLWRGNAKGIVGPDRVKFAGRMVVGSATEGEGEEEEEEKDQGARGKVLDVQIGMEVRESLGNCPKYINRRDLVRNEMRPETTGKGLPLSEAALGVVGKADLFFLATVGGRSMDVNIRGGCLVGITIPDFETSDVTGSADILIGDAASSILGRTNVAVKITVDDARFVNPPVRPLVSEQASLGTVANSQGRPELTATFVKREFLSPTVARVAFTLSSDKPLPTWKSGQAITFDFRPELSRGWSHMRDDDPQSLNDDFIRSFTVSSVAPRDVGPGTKSVEFEITVRKHGPATGLLWRWNPRVSLTIPVIGFSGEEGFLMPTETAEEASVFVAAGVGITPLIAQADAVLASGNKLKVLWSAKAEDLPLVDHLAGAAAELKTKIESMGAKVWQRRITEADVRAAEADGKRKFYLCAAPAMTKVLMKWLEGEDVIYENFNY</sequence>
<dbReference type="EMBL" id="CALLCH030000021">
    <property type="protein sequence ID" value="CAI4219969.1"/>
    <property type="molecule type" value="Genomic_DNA"/>
</dbReference>
<dbReference type="InterPro" id="IPR039261">
    <property type="entry name" value="FNR_nucleotide-bd"/>
</dbReference>
<dbReference type="Proteomes" id="UP000838763">
    <property type="component" value="Unassembled WGS sequence"/>
</dbReference>
<dbReference type="OrthoDB" id="436496at2759"/>
<dbReference type="GO" id="GO:0016491">
    <property type="term" value="F:oxidoreductase activity"/>
    <property type="evidence" value="ECO:0007669"/>
    <property type="project" value="InterPro"/>
</dbReference>
<proteinExistence type="predicted"/>
<protein>
    <recommendedName>
        <fullName evidence="1">FAD-binding FR-type domain-containing protein</fullName>
    </recommendedName>
</protein>
<accession>A0A9P1MDZ7</accession>
<evidence type="ECO:0000313" key="3">
    <source>
        <dbReference type="Proteomes" id="UP000838763"/>
    </source>
</evidence>
<gene>
    <name evidence="2" type="ORF">PPNO1_LOCUS9510</name>
</gene>